<reference evidence="2" key="1">
    <citation type="submission" date="2018-08" db="EMBL/GenBank/DDBJ databases">
        <authorList>
            <person name="Rossello M."/>
        </authorList>
    </citation>
    <scope>NUCLEOTIDE SEQUENCE [LARGE SCALE GENOMIC DNA]</scope>
    <source>
        <strain evidence="2">cv. Chinese Spring</strain>
    </source>
</reference>
<dbReference type="Gramene" id="TraesNOR2B03G01024680.1">
    <property type="protein sequence ID" value="TraesNOR2B03G01024680.1"/>
    <property type="gene ID" value="TraesNOR2B03G01024680"/>
</dbReference>
<dbReference type="PANTHER" id="PTHR34145">
    <property type="entry name" value="OS02G0105600 PROTEIN"/>
    <property type="match status" value="1"/>
</dbReference>
<dbReference type="Gramene" id="TraesWEE_scaffold_025063_01G000100.1">
    <property type="protein sequence ID" value="TraesWEE_scaffold_025063_01G000100.1"/>
    <property type="gene ID" value="TraesWEE_scaffold_025063_01G000100"/>
</dbReference>
<dbReference type="Pfam" id="PF23622">
    <property type="entry name" value="LRR_At1g61320_AtMIF1"/>
    <property type="match status" value="1"/>
</dbReference>
<dbReference type="EnsemblPlants" id="TraesCS2B02G439600.1">
    <property type="protein sequence ID" value="TraesCS2B02G439600.1"/>
    <property type="gene ID" value="TraesCS2B02G439600"/>
</dbReference>
<accession>A0A3B6CBH8</accession>
<sequence>MPVKDAGRVACVSKRFLHSWRCYSNLKLNKQPLGLTGDKFEGSEIYHINKVDQILNSYSKNGMKVKSLQLDLFHCSSVSAFYLDWWLRIALKSGIKELSFSLSRSMKEEDCFPCSVSFGKQAASSIEHLNISKCTFQPMETLGYFERLKSLDLFRVCITEEGLWKLLSKSFSLEQLEIFLCNEIICLKIPCTVQKLNFLIVTSCQKIQVIDISAPNLFTFHYVGFPPEIYIGDSSQLIEVHLSSLYPSRIISYSRAKLPSIASNVERLTLLSNSENVNTPMLLDKLLHLKSLKIVLNGSGHCSPVYDTFYLASFLDASPALESFILRVSHYSCLLDIYGKTTGCDAYLRGKSGYRHDHLKRVMIAGFRSAKSLIKLVIHILESAPSLECLTLDTTPGGHGRKLGDTSICSAARMLGKCCSMSERALEEAKRDVAAASRYITGRLPSTVKFEVLEPCRQCHTGNQ</sequence>
<feature type="domain" description="At1g61320/AtMIF1 LRR" evidence="1">
    <location>
        <begin position="54"/>
        <end position="456"/>
    </location>
</feature>
<dbReference type="OrthoDB" id="647634at2759"/>
<dbReference type="InterPro" id="IPR055357">
    <property type="entry name" value="LRR_At1g61320_AtMIF1"/>
</dbReference>
<dbReference type="Gramene" id="TraesSTA2B03G01005920.1">
    <property type="protein sequence ID" value="TraesSTA2B03G01005920.1"/>
    <property type="gene ID" value="TraesSTA2B03G01005920"/>
</dbReference>
<dbReference type="Gramene" id="TraesJUL2B03G01017540.1">
    <property type="protein sequence ID" value="TraesJUL2B03G01017540.1"/>
    <property type="gene ID" value="TraesJUL2B03G01017540"/>
</dbReference>
<dbReference type="InterPro" id="IPR053772">
    <property type="entry name" value="At1g61320/At1g61330-like"/>
</dbReference>
<dbReference type="STRING" id="4565.A0A3B6CBH8"/>
<dbReference type="Gramene" id="TraesCS2B03G1117500.1">
    <property type="protein sequence ID" value="TraesCS2B03G1117500.1.CDS"/>
    <property type="gene ID" value="TraesCS2B03G1117500"/>
</dbReference>
<dbReference type="Gramene" id="TraesARI2B03G01025890.1">
    <property type="protein sequence ID" value="TraesARI2B03G01025890.1"/>
    <property type="gene ID" value="TraesARI2B03G01025890"/>
</dbReference>
<dbReference type="SUPFAM" id="SSF52047">
    <property type="entry name" value="RNI-like"/>
    <property type="match status" value="1"/>
</dbReference>
<dbReference type="Gramene" id="TraesCAD_scaffold_030437_01G000300.1">
    <property type="protein sequence ID" value="TraesCAD_scaffold_030437_01G000300.1"/>
    <property type="gene ID" value="TraesCAD_scaffold_030437_01G000300"/>
</dbReference>
<organism evidence="2">
    <name type="scientific">Triticum aestivum</name>
    <name type="common">Wheat</name>
    <dbReference type="NCBI Taxonomy" id="4565"/>
    <lineage>
        <taxon>Eukaryota</taxon>
        <taxon>Viridiplantae</taxon>
        <taxon>Streptophyta</taxon>
        <taxon>Embryophyta</taxon>
        <taxon>Tracheophyta</taxon>
        <taxon>Spermatophyta</taxon>
        <taxon>Magnoliopsida</taxon>
        <taxon>Liliopsida</taxon>
        <taxon>Poales</taxon>
        <taxon>Poaceae</taxon>
        <taxon>BOP clade</taxon>
        <taxon>Pooideae</taxon>
        <taxon>Triticodae</taxon>
        <taxon>Triticeae</taxon>
        <taxon>Triticinae</taxon>
        <taxon>Triticum</taxon>
    </lineage>
</organism>
<dbReference type="PANTHER" id="PTHR34145:SF70">
    <property type="entry name" value="F-BOX DOMAIN-CONTAINING PROTEIN"/>
    <property type="match status" value="1"/>
</dbReference>
<keyword evidence="3" id="KW-1185">Reference proteome</keyword>
<dbReference type="Gene3D" id="3.80.10.10">
    <property type="entry name" value="Ribonuclease Inhibitor"/>
    <property type="match status" value="1"/>
</dbReference>
<proteinExistence type="predicted"/>
<dbReference type="Gramene" id="TraesMAC2B03G01007820.1">
    <property type="protein sequence ID" value="TraesMAC2B03G01007820.1"/>
    <property type="gene ID" value="TraesMAC2B03G01007820"/>
</dbReference>
<dbReference type="Gramene" id="TraesCS2B02G439600.1">
    <property type="protein sequence ID" value="TraesCS2B02G439600.1"/>
    <property type="gene ID" value="TraesCS2B02G439600"/>
</dbReference>
<evidence type="ECO:0000259" key="1">
    <source>
        <dbReference type="Pfam" id="PF23622"/>
    </source>
</evidence>
<protein>
    <recommendedName>
        <fullName evidence="1">At1g61320/AtMIF1 LRR domain-containing protein</fullName>
    </recommendedName>
</protein>
<dbReference type="Gramene" id="TraesSYM2B03G01025240.1">
    <property type="protein sequence ID" value="TraesSYM2B03G01025240.1"/>
    <property type="gene ID" value="TraesSYM2B03G01025240"/>
</dbReference>
<dbReference type="AlphaFoldDB" id="A0A3B6CBH8"/>
<dbReference type="Proteomes" id="UP000019116">
    <property type="component" value="Chromosome 2B"/>
</dbReference>
<name>A0A3B6CBH8_WHEAT</name>
<dbReference type="Gramene" id="TraesCLE_scaffold_029721_01G000100.1">
    <property type="protein sequence ID" value="TraesCLE_scaffold_029721_01G000100.1"/>
    <property type="gene ID" value="TraesCLE_scaffold_029721_01G000100"/>
</dbReference>
<dbReference type="Gramene" id="TraesJAG2B03G01010410.1">
    <property type="protein sequence ID" value="TraesJAG2B03G01010410.1"/>
    <property type="gene ID" value="TraesJAG2B03G01010410"/>
</dbReference>
<reference evidence="2" key="2">
    <citation type="submission" date="2018-10" db="UniProtKB">
        <authorList>
            <consortium name="EnsemblPlants"/>
        </authorList>
    </citation>
    <scope>IDENTIFICATION</scope>
</reference>
<dbReference type="InterPro" id="IPR032675">
    <property type="entry name" value="LRR_dom_sf"/>
</dbReference>
<evidence type="ECO:0000313" key="3">
    <source>
        <dbReference type="Proteomes" id="UP000019116"/>
    </source>
</evidence>
<evidence type="ECO:0000313" key="2">
    <source>
        <dbReference type="EnsemblPlants" id="TraesCS2B02G439600.1"/>
    </source>
</evidence>
<dbReference type="Gramene" id="TraesLDM2B03G01011530.1">
    <property type="protein sequence ID" value="TraesLDM2B03G01011530.1"/>
    <property type="gene ID" value="TraesLDM2B03G01011530"/>
</dbReference>
<dbReference type="Gramene" id="TraesROB_scaffold_034992_01G000300.1">
    <property type="protein sequence ID" value="TraesROB_scaffold_034992_01G000300.1"/>
    <property type="gene ID" value="TraesROB_scaffold_034992_01G000300"/>
</dbReference>